<sequence length="1373" mass="152151">MEKIVLKPILKAEMAEEKEEVVELKHDLEEQPVPLQETDEPRTEDGKSPEKTDLPWRRKKPKKPQQKPANDVGRPEEVLQTVQVTCESKDVEVPEEKKVAPWRRRKITKPQETIPVPVSEESKPEETEEPWGKERLQLPELKPVQVEDKGEEFTEEKKSETRVTLSTIQKQVAVRPKPEFPSEEIKESEEVHQIWQKEIKVDTVSKKKVIQHGRVSVPEDDRPLRELEIVTAKRVMEGVICLPEEPVVEDVEVLEDQRTVRHSLVQETAAEITTMSSKTVAPYFIQRLQPVTAKPNKTALFTCKVHGYPFPELTWYHNGVEIQPTSSTVFKVVESTATLEISNVTPDDVGNYTCQASNPAGVATSTANLVVIEKEESGTAPYFIQPLKPQVVQPKEVATLQCIVVGTPTPTVKWYCSNKELKPGRSREINYNSETGIATLKLLEPTEQDQTIYTVRAANAHGRAECRANLIVGEALTVHKPEVLHAPKITQPVQAKMVPAGDAVTLEAKFEGIPKPEVRWYRNGKELIPSEKVHIIIEEHRTTLHIPQVFRPDGGKYEVRAVNPAGEARSSGTVSITSGSEPEMAEVVPPRFIEPLKPQTVAEGEVVIMETRVESHPTCSFQWFHHSVPIKSSPELRVVTTDNHSVLITREALSEHAGIYTCRAENVVGSVTCTATLNVMPDTEWEDVTELASPTFVQKLANVRVMDGEEVHFTCQVTGKPVPKITWYHKNAPIKEAKDVTVYQDSEGVCKLAISEVFPEDAGEYTCHASNKVGEAVCAASLIVEAYEYVPDAEIASVTIGTSLAMGQSGSEEDLLTEKETVSEVVEEKLDTEAPQREEGKSPKFTTPLQKVYSSRDGELIRMEVKLDGKPKPKVGWYKQGTQIVSSKDFQIEEYEDGISVLTIPEVFPDDTGEITCVAENEFGVASTSTELVVEGIMGTKEYRKPEWVTQMEELKEQLQGNNVVTSCMPEHGSSDNDVMSVDSLEMGSSHHQHAHVGPTRKRPDVQAGSTTSLEDVSVGDDSVFVSNASSCSDELNSITPLTVVKSSMHAPASETPFLLDPPYSSQADSSPHLSVSFHPSVRIELPKNETIGSVETSSVNSGSDYAHLIITDYLNSHRLSITAAIESLDTDDNVKGKSDKNKQTSIIKSASQNRTEVTEIQNNSSGCLECAEETVSVEGPTLHLHERKEKSEEVVEIIYVPENENGNNIHPVASSFYLLSPIEESSEPSAESSCSGVGVHSLDRHDHSAIKLLSASCEVISMTDDSMVSHNLQTKYQTFPRSKIPVLSPMRTNACYIVPEDPTMYPLEPRELDPAGFHQLHMADSQEELQEFLLLESQCMTTDGQGLAAAFVFSDDEHFHSDEDGHCTVSDH</sequence>
<evidence type="ECO:0000256" key="5">
    <source>
        <dbReference type="SAM" id="MobiDB-lite"/>
    </source>
</evidence>
<evidence type="ECO:0000313" key="7">
    <source>
        <dbReference type="EMBL" id="PNF34026.1"/>
    </source>
</evidence>
<dbReference type="InterPro" id="IPR036179">
    <property type="entry name" value="Ig-like_dom_sf"/>
</dbReference>
<dbReference type="SUPFAM" id="SSF48726">
    <property type="entry name" value="Immunoglobulin"/>
    <property type="match status" value="6"/>
</dbReference>
<dbReference type="InterPro" id="IPR003598">
    <property type="entry name" value="Ig_sub2"/>
</dbReference>
<organism evidence="7 8">
    <name type="scientific">Cryptotermes secundus</name>
    <dbReference type="NCBI Taxonomy" id="105785"/>
    <lineage>
        <taxon>Eukaryota</taxon>
        <taxon>Metazoa</taxon>
        <taxon>Ecdysozoa</taxon>
        <taxon>Arthropoda</taxon>
        <taxon>Hexapoda</taxon>
        <taxon>Insecta</taxon>
        <taxon>Pterygota</taxon>
        <taxon>Neoptera</taxon>
        <taxon>Polyneoptera</taxon>
        <taxon>Dictyoptera</taxon>
        <taxon>Blattodea</taxon>
        <taxon>Blattoidea</taxon>
        <taxon>Termitoidae</taxon>
        <taxon>Kalotermitidae</taxon>
        <taxon>Cryptotermitinae</taxon>
        <taxon>Cryptotermes</taxon>
    </lineage>
</organism>
<dbReference type="PANTHER" id="PTHR47633">
    <property type="entry name" value="IMMUNOGLOBULIN"/>
    <property type="match status" value="1"/>
</dbReference>
<dbReference type="EMBL" id="NEVH01009068">
    <property type="protein sequence ID" value="PNF34026.1"/>
    <property type="molecule type" value="Genomic_DNA"/>
</dbReference>
<proteinExistence type="inferred from homology"/>
<dbReference type="PANTHER" id="PTHR47633:SF4">
    <property type="entry name" value="MYOPALLADIN ISOFORM X1"/>
    <property type="match status" value="1"/>
</dbReference>
<keyword evidence="4" id="KW-0393">Immunoglobulin domain</keyword>
<name>A0A2J7QZL0_9NEOP</name>
<dbReference type="SMART" id="SM00408">
    <property type="entry name" value="IGc2"/>
    <property type="match status" value="6"/>
</dbReference>
<reference evidence="7 8" key="1">
    <citation type="submission" date="2017-12" db="EMBL/GenBank/DDBJ databases">
        <title>Hemimetabolous genomes reveal molecular basis of termite eusociality.</title>
        <authorList>
            <person name="Harrison M.C."/>
            <person name="Jongepier E."/>
            <person name="Robertson H.M."/>
            <person name="Arning N."/>
            <person name="Bitard-Feildel T."/>
            <person name="Chao H."/>
            <person name="Childers C.P."/>
            <person name="Dinh H."/>
            <person name="Doddapaneni H."/>
            <person name="Dugan S."/>
            <person name="Gowin J."/>
            <person name="Greiner C."/>
            <person name="Han Y."/>
            <person name="Hu H."/>
            <person name="Hughes D.S.T."/>
            <person name="Huylmans A.-K."/>
            <person name="Kemena C."/>
            <person name="Kremer L.P.M."/>
            <person name="Lee S.L."/>
            <person name="Lopez-Ezquerra A."/>
            <person name="Mallet L."/>
            <person name="Monroy-Kuhn J.M."/>
            <person name="Moser A."/>
            <person name="Murali S.C."/>
            <person name="Muzny D.M."/>
            <person name="Otani S."/>
            <person name="Piulachs M.-D."/>
            <person name="Poelchau M."/>
            <person name="Qu J."/>
            <person name="Schaub F."/>
            <person name="Wada-Katsumata A."/>
            <person name="Worley K.C."/>
            <person name="Xie Q."/>
            <person name="Ylla G."/>
            <person name="Poulsen M."/>
            <person name="Gibbs R.A."/>
            <person name="Schal C."/>
            <person name="Richards S."/>
            <person name="Belles X."/>
            <person name="Korb J."/>
            <person name="Bornberg-Bauer E."/>
        </authorList>
    </citation>
    <scope>NUCLEOTIDE SEQUENCE [LARGE SCALE GENOMIC DNA]</scope>
    <source>
        <tissue evidence="7">Whole body</tissue>
    </source>
</reference>
<feature type="compositionally biased region" description="Basic and acidic residues" evidence="5">
    <location>
        <begin position="145"/>
        <end position="158"/>
    </location>
</feature>
<feature type="region of interest" description="Disordered" evidence="5">
    <location>
        <begin position="19"/>
        <end position="77"/>
    </location>
</feature>
<dbReference type="InterPro" id="IPR003599">
    <property type="entry name" value="Ig_sub"/>
</dbReference>
<evidence type="ECO:0000256" key="3">
    <source>
        <dbReference type="ARBA" id="ARBA00022490"/>
    </source>
</evidence>
<evidence type="ECO:0000256" key="2">
    <source>
        <dbReference type="ARBA" id="ARBA00006692"/>
    </source>
</evidence>
<dbReference type="InterPro" id="IPR007110">
    <property type="entry name" value="Ig-like_dom"/>
</dbReference>
<accession>A0A2J7QZL0</accession>
<dbReference type="CDD" id="cd00096">
    <property type="entry name" value="Ig"/>
    <property type="match status" value="1"/>
</dbReference>
<comment type="subcellular location">
    <subcellularLocation>
        <location evidence="1">Cytoplasm</location>
    </subcellularLocation>
</comment>
<dbReference type="Gene3D" id="2.60.40.10">
    <property type="entry name" value="Immunoglobulins"/>
    <property type="match status" value="6"/>
</dbReference>
<dbReference type="InterPro" id="IPR013098">
    <property type="entry name" value="Ig_I-set"/>
</dbReference>
<comment type="caution">
    <text evidence="7">The sequence shown here is derived from an EMBL/GenBank/DDBJ whole genome shotgun (WGS) entry which is preliminary data.</text>
</comment>
<feature type="region of interest" description="Disordered" evidence="5">
    <location>
        <begin position="110"/>
        <end position="158"/>
    </location>
</feature>
<feature type="domain" description="Ig-like" evidence="6">
    <location>
        <begin position="282"/>
        <end position="370"/>
    </location>
</feature>
<comment type="similarity">
    <text evidence="2">Belongs to the protein kinase superfamily. CAMK Ser/Thr protein kinase family.</text>
</comment>
<protein>
    <recommendedName>
        <fullName evidence="6">Ig-like domain-containing protein</fullName>
    </recommendedName>
</protein>
<dbReference type="InterPro" id="IPR013783">
    <property type="entry name" value="Ig-like_fold"/>
</dbReference>
<keyword evidence="3" id="KW-0963">Cytoplasm</keyword>
<dbReference type="OrthoDB" id="6612025at2759"/>
<evidence type="ECO:0000256" key="4">
    <source>
        <dbReference type="ARBA" id="ARBA00023319"/>
    </source>
</evidence>
<evidence type="ECO:0000259" key="6">
    <source>
        <dbReference type="PROSITE" id="PS50835"/>
    </source>
</evidence>
<evidence type="ECO:0000313" key="8">
    <source>
        <dbReference type="Proteomes" id="UP000235965"/>
    </source>
</evidence>
<dbReference type="Pfam" id="PF07679">
    <property type="entry name" value="I-set"/>
    <property type="match status" value="6"/>
</dbReference>
<feature type="domain" description="Ig-like" evidence="6">
    <location>
        <begin position="694"/>
        <end position="785"/>
    </location>
</feature>
<dbReference type="FunFam" id="2.60.40.10:FF:000425">
    <property type="entry name" value="Myosin light chain kinase"/>
    <property type="match status" value="5"/>
</dbReference>
<evidence type="ECO:0000256" key="1">
    <source>
        <dbReference type="ARBA" id="ARBA00004496"/>
    </source>
</evidence>
<dbReference type="PROSITE" id="PS50835">
    <property type="entry name" value="IG_LIKE"/>
    <property type="match status" value="6"/>
</dbReference>
<dbReference type="Proteomes" id="UP000235965">
    <property type="component" value="Unassembled WGS sequence"/>
</dbReference>
<feature type="region of interest" description="Disordered" evidence="5">
    <location>
        <begin position="969"/>
        <end position="1015"/>
    </location>
</feature>
<dbReference type="SMART" id="SM00409">
    <property type="entry name" value="IG"/>
    <property type="match status" value="6"/>
</dbReference>
<feature type="compositionally biased region" description="Basic and acidic residues" evidence="5">
    <location>
        <begin position="39"/>
        <end position="56"/>
    </location>
</feature>
<feature type="domain" description="Ig-like" evidence="6">
    <location>
        <begin position="843"/>
        <end position="935"/>
    </location>
</feature>
<feature type="domain" description="Ig-like" evidence="6">
    <location>
        <begin position="487"/>
        <end position="575"/>
    </location>
</feature>
<dbReference type="GO" id="GO:0005737">
    <property type="term" value="C:cytoplasm"/>
    <property type="evidence" value="ECO:0007669"/>
    <property type="project" value="UniProtKB-SubCell"/>
</dbReference>
<feature type="compositionally biased region" description="Basic and acidic residues" evidence="5">
    <location>
        <begin position="120"/>
        <end position="137"/>
    </location>
</feature>
<gene>
    <name evidence="7" type="ORF">B7P43_G03475</name>
</gene>
<keyword evidence="8" id="KW-1185">Reference proteome</keyword>
<feature type="compositionally biased region" description="Basic residues" evidence="5">
    <location>
        <begin position="991"/>
        <end position="1001"/>
    </location>
</feature>
<feature type="domain" description="Ig-like" evidence="6">
    <location>
        <begin position="590"/>
        <end position="678"/>
    </location>
</feature>
<dbReference type="FunFam" id="2.60.40.10:FF:000080">
    <property type="entry name" value="Myosin light chain kinase, smooth muscle"/>
    <property type="match status" value="1"/>
</dbReference>
<feature type="domain" description="Ig-like" evidence="6">
    <location>
        <begin position="381"/>
        <end position="471"/>
    </location>
</feature>